<accession>A0A5B0QLQ3</accession>
<feature type="compositionally biased region" description="Basic and acidic residues" evidence="1">
    <location>
        <begin position="126"/>
        <end position="136"/>
    </location>
</feature>
<organism evidence="2 3">
    <name type="scientific">Puccinia graminis f. sp. tritici</name>
    <dbReference type="NCBI Taxonomy" id="56615"/>
    <lineage>
        <taxon>Eukaryota</taxon>
        <taxon>Fungi</taxon>
        <taxon>Dikarya</taxon>
        <taxon>Basidiomycota</taxon>
        <taxon>Pucciniomycotina</taxon>
        <taxon>Pucciniomycetes</taxon>
        <taxon>Pucciniales</taxon>
        <taxon>Pucciniaceae</taxon>
        <taxon>Puccinia</taxon>
    </lineage>
</organism>
<feature type="region of interest" description="Disordered" evidence="1">
    <location>
        <begin position="23"/>
        <end position="63"/>
    </location>
</feature>
<evidence type="ECO:0000313" key="2">
    <source>
        <dbReference type="EMBL" id="KAA1114141.1"/>
    </source>
</evidence>
<dbReference type="Proteomes" id="UP000325313">
    <property type="component" value="Unassembled WGS sequence"/>
</dbReference>
<gene>
    <name evidence="2" type="ORF">PGTUg99_024180</name>
</gene>
<proteinExistence type="predicted"/>
<protein>
    <submittedName>
        <fullName evidence="2">Uncharacterized protein</fullName>
    </submittedName>
</protein>
<dbReference type="EMBL" id="VDEP01000273">
    <property type="protein sequence ID" value="KAA1114141.1"/>
    <property type="molecule type" value="Genomic_DNA"/>
</dbReference>
<sequence length="136" mass="15126">MDRPGGRSVISMKVYQVLKRNPSRRAGKSCISPTKRLPPQRTGFLWRNLPGRTRGASLPSNRNPTRNLVQLLWRLSNRNSSSAAGIAGIWLSPSRSELDKGRRSGAGRPLHSGHQVLHQVGGETNSPRRDPPRRVH</sequence>
<evidence type="ECO:0000256" key="1">
    <source>
        <dbReference type="SAM" id="MobiDB-lite"/>
    </source>
</evidence>
<feature type="region of interest" description="Disordered" evidence="1">
    <location>
        <begin position="84"/>
        <end position="136"/>
    </location>
</feature>
<comment type="caution">
    <text evidence="2">The sequence shown here is derived from an EMBL/GenBank/DDBJ whole genome shotgun (WGS) entry which is preliminary data.</text>
</comment>
<dbReference type="AlphaFoldDB" id="A0A5B0QLQ3"/>
<reference evidence="2 3" key="1">
    <citation type="submission" date="2019-05" db="EMBL/GenBank/DDBJ databases">
        <title>Emergence of the Ug99 lineage of the wheat stem rust pathogen through somatic hybridization.</title>
        <authorList>
            <person name="Li F."/>
            <person name="Upadhyaya N.M."/>
            <person name="Sperschneider J."/>
            <person name="Matny O."/>
            <person name="Nguyen-Phuc H."/>
            <person name="Mago R."/>
            <person name="Raley C."/>
            <person name="Miller M.E."/>
            <person name="Silverstein K.A.T."/>
            <person name="Henningsen E."/>
            <person name="Hirsch C.D."/>
            <person name="Visser B."/>
            <person name="Pretorius Z.A."/>
            <person name="Steffenson B.J."/>
            <person name="Schwessinger B."/>
            <person name="Dodds P.N."/>
            <person name="Figueroa M."/>
        </authorList>
    </citation>
    <scope>NUCLEOTIDE SEQUENCE [LARGE SCALE GENOMIC DNA]</scope>
    <source>
        <strain evidence="2 3">Ug99</strain>
    </source>
</reference>
<name>A0A5B0QLQ3_PUCGR</name>
<evidence type="ECO:0000313" key="3">
    <source>
        <dbReference type="Proteomes" id="UP000325313"/>
    </source>
</evidence>